<dbReference type="InterPro" id="IPR005225">
    <property type="entry name" value="Small_GTP-bd"/>
</dbReference>
<dbReference type="GO" id="GO:0005737">
    <property type="term" value="C:cytoplasm"/>
    <property type="evidence" value="ECO:0007669"/>
    <property type="project" value="UniProtKB-ARBA"/>
</dbReference>
<dbReference type="InterPro" id="IPR037874">
    <property type="entry name" value="Cdc42"/>
</dbReference>
<dbReference type="CDD" id="cd01874">
    <property type="entry name" value="Cdc42"/>
    <property type="match status" value="1"/>
</dbReference>
<comment type="catalytic activity">
    <reaction evidence="12">
        <text>GTP + H2O = GDP + phosphate + H(+)</text>
        <dbReference type="Rhea" id="RHEA:19669"/>
        <dbReference type="ChEBI" id="CHEBI:15377"/>
        <dbReference type="ChEBI" id="CHEBI:15378"/>
        <dbReference type="ChEBI" id="CHEBI:37565"/>
        <dbReference type="ChEBI" id="CHEBI:43474"/>
        <dbReference type="ChEBI" id="CHEBI:58189"/>
        <dbReference type="EC" id="3.6.5.2"/>
    </reaction>
    <physiologicalReaction direction="left-to-right" evidence="12">
        <dbReference type="Rhea" id="RHEA:19670"/>
    </physiologicalReaction>
</comment>
<dbReference type="GO" id="GO:0030496">
    <property type="term" value="C:midbody"/>
    <property type="evidence" value="ECO:0007669"/>
    <property type="project" value="UniProtKB-SubCell"/>
</dbReference>
<dbReference type="GO" id="GO:0009653">
    <property type="term" value="P:anatomical structure morphogenesis"/>
    <property type="evidence" value="ECO:0007669"/>
    <property type="project" value="UniProtKB-ARBA"/>
</dbReference>
<dbReference type="PROSITE" id="PS51421">
    <property type="entry name" value="RAS"/>
    <property type="match status" value="1"/>
</dbReference>
<evidence type="ECO:0000256" key="11">
    <source>
        <dbReference type="ARBA" id="ARBA00023289"/>
    </source>
</evidence>
<evidence type="ECO:0000313" key="15">
    <source>
        <dbReference type="Proteomes" id="UP000694557"/>
    </source>
</evidence>
<evidence type="ECO:0000256" key="1">
    <source>
        <dbReference type="ARBA" id="ARBA00004214"/>
    </source>
</evidence>
<dbReference type="PANTHER" id="PTHR24072">
    <property type="entry name" value="RHO FAMILY GTPASE"/>
    <property type="match status" value="1"/>
</dbReference>
<evidence type="ECO:0000256" key="4">
    <source>
        <dbReference type="ARBA" id="ARBA00016061"/>
    </source>
</evidence>
<proteinExistence type="inferred from homology"/>
<protein>
    <recommendedName>
        <fullName evidence="4 13">Cell division control protein 42 homolog</fullName>
        <ecNumber evidence="13">3.6.5.2</ecNumber>
    </recommendedName>
</protein>
<comment type="subcellular location">
    <subcellularLocation>
        <location evidence="2">Cell membrane</location>
        <topology evidence="2">Lipid-anchor</topology>
        <orientation evidence="2">Cytoplasmic side</orientation>
    </subcellularLocation>
    <subcellularLocation>
        <location evidence="1">Midbody</location>
    </subcellularLocation>
</comment>
<dbReference type="Ensembl" id="ENSOKIT00005086511.1">
    <property type="protein sequence ID" value="ENSOKIP00005081173.1"/>
    <property type="gene ID" value="ENSOKIG00005035021.1"/>
</dbReference>
<evidence type="ECO:0000256" key="5">
    <source>
        <dbReference type="ARBA" id="ARBA00022475"/>
    </source>
</evidence>
<keyword evidence="5 13" id="KW-1003">Cell membrane</keyword>
<dbReference type="PROSITE" id="PS51420">
    <property type="entry name" value="RHO"/>
    <property type="match status" value="1"/>
</dbReference>
<keyword evidence="6" id="KW-0488">Methylation</keyword>
<dbReference type="GO" id="GO:0005886">
    <property type="term" value="C:plasma membrane"/>
    <property type="evidence" value="ECO:0007669"/>
    <property type="project" value="UniProtKB-SubCell"/>
</dbReference>
<dbReference type="GO" id="GO:0003925">
    <property type="term" value="F:G protein activity"/>
    <property type="evidence" value="ECO:0007669"/>
    <property type="project" value="UniProtKB-EC"/>
</dbReference>
<evidence type="ECO:0000256" key="12">
    <source>
        <dbReference type="ARBA" id="ARBA00047660"/>
    </source>
</evidence>
<dbReference type="FunFam" id="3.40.50.300:FF:000167">
    <property type="entry name" value="Cell division control protein 42 homolog"/>
    <property type="match status" value="1"/>
</dbReference>
<comment type="similarity">
    <text evidence="3 13">Belongs to the small GTPase superfamily. Rho family. CDC42 subfamily.</text>
</comment>
<keyword evidence="10 13" id="KW-0449">Lipoprotein</keyword>
<dbReference type="SMART" id="SM00174">
    <property type="entry name" value="RHO"/>
    <property type="match status" value="1"/>
</dbReference>
<dbReference type="GO" id="GO:0051130">
    <property type="term" value="P:positive regulation of cellular component organization"/>
    <property type="evidence" value="ECO:0007669"/>
    <property type="project" value="UniProtKB-ARBA"/>
</dbReference>
<dbReference type="PROSITE" id="PS51419">
    <property type="entry name" value="RAB"/>
    <property type="match status" value="1"/>
</dbReference>
<evidence type="ECO:0000313" key="14">
    <source>
        <dbReference type="Ensembl" id="ENSOKIP00005081184.1"/>
    </source>
</evidence>
<evidence type="ECO:0000256" key="6">
    <source>
        <dbReference type="ARBA" id="ARBA00022481"/>
    </source>
</evidence>
<dbReference type="Pfam" id="PF00071">
    <property type="entry name" value="Ras"/>
    <property type="match status" value="1"/>
</dbReference>
<evidence type="ECO:0000256" key="9">
    <source>
        <dbReference type="ARBA" id="ARBA00023136"/>
    </source>
</evidence>
<evidence type="ECO:0000256" key="13">
    <source>
        <dbReference type="RuleBase" id="RU367141"/>
    </source>
</evidence>
<organism evidence="14 15">
    <name type="scientific">Oncorhynchus kisutch</name>
    <name type="common">Coho salmon</name>
    <name type="synonym">Salmo kisutch</name>
    <dbReference type="NCBI Taxonomy" id="8019"/>
    <lineage>
        <taxon>Eukaryota</taxon>
        <taxon>Metazoa</taxon>
        <taxon>Chordata</taxon>
        <taxon>Craniata</taxon>
        <taxon>Vertebrata</taxon>
        <taxon>Euteleostomi</taxon>
        <taxon>Actinopterygii</taxon>
        <taxon>Neopterygii</taxon>
        <taxon>Teleostei</taxon>
        <taxon>Protacanthopterygii</taxon>
        <taxon>Salmoniformes</taxon>
        <taxon>Salmonidae</taxon>
        <taxon>Salmoninae</taxon>
        <taxon>Oncorhynchus</taxon>
    </lineage>
</organism>
<keyword evidence="8 13" id="KW-0342">GTP-binding</keyword>
<evidence type="ECO:0000256" key="8">
    <source>
        <dbReference type="ARBA" id="ARBA00023134"/>
    </source>
</evidence>
<dbReference type="InterPro" id="IPR001806">
    <property type="entry name" value="Small_GTPase"/>
</dbReference>
<keyword evidence="9 13" id="KW-0472">Membrane</keyword>
<dbReference type="EC" id="3.6.5.2" evidence="13"/>
<dbReference type="GeneTree" id="ENSGT00940000153675"/>
<evidence type="ECO:0000256" key="3">
    <source>
        <dbReference type="ARBA" id="ARBA00008112"/>
    </source>
</evidence>
<dbReference type="NCBIfam" id="TIGR00231">
    <property type="entry name" value="small_GTP"/>
    <property type="match status" value="1"/>
</dbReference>
<name>A0A8C7MUW8_ONCKI</name>
<evidence type="ECO:0000256" key="10">
    <source>
        <dbReference type="ARBA" id="ARBA00023288"/>
    </source>
</evidence>
<dbReference type="Gene3D" id="3.40.50.300">
    <property type="entry name" value="P-loop containing nucleotide triphosphate hydrolases"/>
    <property type="match status" value="1"/>
</dbReference>
<accession>A0A8C7MUW8</accession>
<dbReference type="SMART" id="SM00175">
    <property type="entry name" value="RAB"/>
    <property type="match status" value="1"/>
</dbReference>
<evidence type="ECO:0000256" key="2">
    <source>
        <dbReference type="ARBA" id="ARBA00004342"/>
    </source>
</evidence>
<dbReference type="InterPro" id="IPR027417">
    <property type="entry name" value="P-loop_NTPase"/>
</dbReference>
<dbReference type="AlphaFoldDB" id="A0A8C7MUW8"/>
<keyword evidence="15" id="KW-1185">Reference proteome</keyword>
<dbReference type="GO" id="GO:0005525">
    <property type="term" value="F:GTP binding"/>
    <property type="evidence" value="ECO:0007669"/>
    <property type="project" value="UniProtKB-UniRule"/>
</dbReference>
<evidence type="ECO:0000256" key="7">
    <source>
        <dbReference type="ARBA" id="ARBA00022741"/>
    </source>
</evidence>
<reference evidence="14" key="1">
    <citation type="submission" date="2025-05" db="UniProtKB">
        <authorList>
            <consortium name="Ensembl"/>
        </authorList>
    </citation>
    <scope>IDENTIFICATION</scope>
</reference>
<dbReference type="PRINTS" id="PR00449">
    <property type="entry name" value="RASTRNSFRMNG"/>
</dbReference>
<dbReference type="Proteomes" id="UP000694557">
    <property type="component" value="Unassembled WGS sequence"/>
</dbReference>
<dbReference type="Ensembl" id="ENSOKIT00005086523.1">
    <property type="protein sequence ID" value="ENSOKIP00005081184.1"/>
    <property type="gene ID" value="ENSOKIG00005035021.1"/>
</dbReference>
<keyword evidence="7 13" id="KW-0547">Nucleotide-binding</keyword>
<dbReference type="SUPFAM" id="SSF52540">
    <property type="entry name" value="P-loop containing nucleoside triphosphate hydrolases"/>
    <property type="match status" value="1"/>
</dbReference>
<dbReference type="SMART" id="SM00173">
    <property type="entry name" value="RAS"/>
    <property type="match status" value="1"/>
</dbReference>
<dbReference type="GO" id="GO:0019901">
    <property type="term" value="F:protein kinase binding"/>
    <property type="evidence" value="ECO:0007669"/>
    <property type="project" value="UniProtKB-ARBA"/>
</dbReference>
<gene>
    <name evidence="14" type="primary">LOC109907550</name>
</gene>
<keyword evidence="11 13" id="KW-0636">Prenylation</keyword>
<sequence length="204" mass="22655">MQTIKCVVVGDGAVGKTCLLISYTTNKFPSEYVPTVFDNYAVTVMIGGEPYTLGLFDTAGQEDYDRLRPLSYPQTDVFLVCFSVVSPSSFENVREKWVPEISHHCPRTPFLLVGTQMDLRDDSNTVEKLAKNKQRPLAPESGDKLCRDLRAVKYVECSALTQVCVCVCVCVCTRGQETQYLSTKSLALIQVKQEMVGVSDLNGF</sequence>
<dbReference type="InterPro" id="IPR003578">
    <property type="entry name" value="Small_GTPase_Rho"/>
</dbReference>
<comment type="function">
    <text evidence="13">Plasma membrane-associated small GTPase which cycles between an active GTP-bound and an inactive GDP-bound state.</text>
</comment>
<dbReference type="GO" id="GO:0007264">
    <property type="term" value="P:small GTPase-mediated signal transduction"/>
    <property type="evidence" value="ECO:0007669"/>
    <property type="project" value="InterPro"/>
</dbReference>